<dbReference type="CDD" id="cd18186">
    <property type="entry name" value="BTB_POZ_ZBTB_KLHL-like"/>
    <property type="match status" value="1"/>
</dbReference>
<dbReference type="InterPro" id="IPR000210">
    <property type="entry name" value="BTB/POZ_dom"/>
</dbReference>
<evidence type="ECO:0000313" key="3">
    <source>
        <dbReference type="Proteomes" id="UP001556367"/>
    </source>
</evidence>
<evidence type="ECO:0000313" key="2">
    <source>
        <dbReference type="EMBL" id="KAL0960230.1"/>
    </source>
</evidence>
<dbReference type="InterPro" id="IPR011333">
    <property type="entry name" value="SKP1/BTB/POZ_sf"/>
</dbReference>
<dbReference type="SUPFAM" id="SSF54695">
    <property type="entry name" value="POZ domain"/>
    <property type="match status" value="1"/>
</dbReference>
<comment type="caution">
    <text evidence="2">The sequence shown here is derived from an EMBL/GenBank/DDBJ whole genome shotgun (WGS) entry which is preliminary data.</text>
</comment>
<sequence>MPPSPEPSNVALDITHIIKYDPFLYFPDGNIVLAAAGPVQNPGRYDSDSESEDGSSIDSEEARKTVTLFRIHRSLLSMHSRVFRDMFALCSEGSGGQTWDGVPFIPMFDDDAQDASNFLRVIYDPHFVPADLYDFEYHRIMLGPLKLADEYEVEGMKNQVISRVKSAWPSRSHREWDDRDYMVAEHYNPSVADIEDAISLVVEGGIQDDVPEQLALMYYHLSTYSERNDFENINSEHFRVLFRGRQNLNRDMLEWTKVRFSDCLGFTSDGSEKCARASLHMKFVAAFVSADDPLACLCEAAWRCEDGDEVFGAKLCLDCLASVLWHLNHTYRYSCFKAIKKHFAHP</sequence>
<dbReference type="Proteomes" id="UP001556367">
    <property type="component" value="Unassembled WGS sequence"/>
</dbReference>
<proteinExistence type="predicted"/>
<accession>A0ABR3JWD9</accession>
<dbReference type="EMBL" id="JASNQZ010000002">
    <property type="protein sequence ID" value="KAL0960230.1"/>
    <property type="molecule type" value="Genomic_DNA"/>
</dbReference>
<name>A0ABR3JWD9_9AGAR</name>
<dbReference type="Pfam" id="PF00651">
    <property type="entry name" value="BTB"/>
    <property type="match status" value="1"/>
</dbReference>
<evidence type="ECO:0000259" key="1">
    <source>
        <dbReference type="Pfam" id="PF00651"/>
    </source>
</evidence>
<reference evidence="3" key="1">
    <citation type="submission" date="2024-06" db="EMBL/GenBank/DDBJ databases">
        <title>Multi-omics analyses provide insights into the biosynthesis of the anticancer antibiotic pleurotin in Hohenbuehelia grisea.</title>
        <authorList>
            <person name="Weaver J.A."/>
            <person name="Alberti F."/>
        </authorList>
    </citation>
    <scope>NUCLEOTIDE SEQUENCE [LARGE SCALE GENOMIC DNA]</scope>
    <source>
        <strain evidence="3">T-177</strain>
    </source>
</reference>
<keyword evidence="3" id="KW-1185">Reference proteome</keyword>
<protein>
    <recommendedName>
        <fullName evidence="1">BTB domain-containing protein</fullName>
    </recommendedName>
</protein>
<gene>
    <name evidence="2" type="ORF">HGRIS_011864</name>
</gene>
<organism evidence="2 3">
    <name type="scientific">Hohenbuehelia grisea</name>
    <dbReference type="NCBI Taxonomy" id="104357"/>
    <lineage>
        <taxon>Eukaryota</taxon>
        <taxon>Fungi</taxon>
        <taxon>Dikarya</taxon>
        <taxon>Basidiomycota</taxon>
        <taxon>Agaricomycotina</taxon>
        <taxon>Agaricomycetes</taxon>
        <taxon>Agaricomycetidae</taxon>
        <taxon>Agaricales</taxon>
        <taxon>Pleurotineae</taxon>
        <taxon>Pleurotaceae</taxon>
        <taxon>Hohenbuehelia</taxon>
    </lineage>
</organism>
<feature type="domain" description="BTB" evidence="1">
    <location>
        <begin position="68"/>
        <end position="160"/>
    </location>
</feature>
<dbReference type="Gene3D" id="3.30.710.10">
    <property type="entry name" value="Potassium Channel Kv1.1, Chain A"/>
    <property type="match status" value="1"/>
</dbReference>